<dbReference type="EMBL" id="JAROKS010000003">
    <property type="protein sequence ID" value="KAK1805671.1"/>
    <property type="molecule type" value="Genomic_DNA"/>
</dbReference>
<sequence length="18" mass="1992">MQLRVMIGSQLGLRTTST</sequence>
<gene>
    <name evidence="1" type="ORF">P4O66_019236</name>
</gene>
<evidence type="ECO:0000313" key="2">
    <source>
        <dbReference type="Proteomes" id="UP001239994"/>
    </source>
</evidence>
<comment type="caution">
    <text evidence="1">The sequence shown here is derived from an EMBL/GenBank/DDBJ whole genome shotgun (WGS) entry which is preliminary data.</text>
</comment>
<dbReference type="AlphaFoldDB" id="A0AAD8ZV06"/>
<organism evidence="1 2">
    <name type="scientific">Electrophorus voltai</name>
    <dbReference type="NCBI Taxonomy" id="2609070"/>
    <lineage>
        <taxon>Eukaryota</taxon>
        <taxon>Metazoa</taxon>
        <taxon>Chordata</taxon>
        <taxon>Craniata</taxon>
        <taxon>Vertebrata</taxon>
        <taxon>Euteleostomi</taxon>
        <taxon>Actinopterygii</taxon>
        <taxon>Neopterygii</taxon>
        <taxon>Teleostei</taxon>
        <taxon>Ostariophysi</taxon>
        <taxon>Gymnotiformes</taxon>
        <taxon>Gymnotoidei</taxon>
        <taxon>Gymnotidae</taxon>
        <taxon>Electrophorus</taxon>
    </lineage>
</organism>
<dbReference type="Proteomes" id="UP001239994">
    <property type="component" value="Unassembled WGS sequence"/>
</dbReference>
<protein>
    <submittedName>
        <fullName evidence="1">Uncharacterized protein</fullName>
    </submittedName>
</protein>
<proteinExistence type="predicted"/>
<evidence type="ECO:0000313" key="1">
    <source>
        <dbReference type="EMBL" id="KAK1805671.1"/>
    </source>
</evidence>
<reference evidence="1" key="1">
    <citation type="submission" date="2023-03" db="EMBL/GenBank/DDBJ databases">
        <title>Electrophorus voltai genome.</title>
        <authorList>
            <person name="Bian C."/>
        </authorList>
    </citation>
    <scope>NUCLEOTIDE SEQUENCE</scope>
    <source>
        <strain evidence="1">CB-2022</strain>
        <tissue evidence="1">Muscle</tissue>
    </source>
</reference>
<accession>A0AAD8ZV06</accession>
<keyword evidence="2" id="KW-1185">Reference proteome</keyword>
<name>A0AAD8ZV06_9TELE</name>